<dbReference type="Proteomes" id="UP000316921">
    <property type="component" value="Chromosome"/>
</dbReference>
<dbReference type="AlphaFoldDB" id="A0A518BDX0"/>
<dbReference type="KEGG" id="pbap:Pla133_02490"/>
<proteinExistence type="predicted"/>
<evidence type="ECO:0000313" key="1">
    <source>
        <dbReference type="EMBL" id="QDU65185.1"/>
    </source>
</evidence>
<gene>
    <name evidence="1" type="ORF">Pla133_02490</name>
</gene>
<name>A0A518BDX0_9BACT</name>
<dbReference type="EMBL" id="CP036287">
    <property type="protein sequence ID" value="QDU65185.1"/>
    <property type="molecule type" value="Genomic_DNA"/>
</dbReference>
<reference evidence="1 2" key="1">
    <citation type="submission" date="2019-02" db="EMBL/GenBank/DDBJ databases">
        <title>Deep-cultivation of Planctomycetes and their phenomic and genomic characterization uncovers novel biology.</title>
        <authorList>
            <person name="Wiegand S."/>
            <person name="Jogler M."/>
            <person name="Boedeker C."/>
            <person name="Pinto D."/>
            <person name="Vollmers J."/>
            <person name="Rivas-Marin E."/>
            <person name="Kohn T."/>
            <person name="Peeters S.H."/>
            <person name="Heuer A."/>
            <person name="Rast P."/>
            <person name="Oberbeckmann S."/>
            <person name="Bunk B."/>
            <person name="Jeske O."/>
            <person name="Meyerdierks A."/>
            <person name="Storesund J.E."/>
            <person name="Kallscheuer N."/>
            <person name="Luecker S."/>
            <person name="Lage O.M."/>
            <person name="Pohl T."/>
            <person name="Merkel B.J."/>
            <person name="Hornburger P."/>
            <person name="Mueller R.-W."/>
            <person name="Bruemmer F."/>
            <person name="Labrenz M."/>
            <person name="Spormann A.M."/>
            <person name="Op den Camp H."/>
            <person name="Overmann J."/>
            <person name="Amann R."/>
            <person name="Jetten M.S.M."/>
            <person name="Mascher T."/>
            <person name="Medema M.H."/>
            <person name="Devos D.P."/>
            <person name="Kaster A.-K."/>
            <person name="Ovreas L."/>
            <person name="Rohde M."/>
            <person name="Galperin M.Y."/>
            <person name="Jogler C."/>
        </authorList>
    </citation>
    <scope>NUCLEOTIDE SEQUENCE [LARGE SCALE GENOMIC DNA]</scope>
    <source>
        <strain evidence="1 2">Pla133</strain>
    </source>
</reference>
<evidence type="ECO:0008006" key="3">
    <source>
        <dbReference type="Google" id="ProtNLM"/>
    </source>
</evidence>
<keyword evidence="2" id="KW-1185">Reference proteome</keyword>
<sequence length="190" mass="21328">MPTDPFAHDRYTIRRKLLKLFGAGFYVLDVRGDVVAYSEQRAFRLKEDIRVFAGEAQSEPLLRIRARQVIDFAACYDVVDERDGRVVGAARRRGLSSIVRDSWELLDAEGGLVARLQEDSLGMALLRRLLVNLVPQRFTLGEGPGAVQLTQRFNPFVYKLEVAIPSSSTIDRRLVLALAILIAAIEGRQD</sequence>
<organism evidence="1 2">
    <name type="scientific">Engelhardtia mirabilis</name>
    <dbReference type="NCBI Taxonomy" id="2528011"/>
    <lineage>
        <taxon>Bacteria</taxon>
        <taxon>Pseudomonadati</taxon>
        <taxon>Planctomycetota</taxon>
        <taxon>Planctomycetia</taxon>
        <taxon>Planctomycetia incertae sedis</taxon>
        <taxon>Engelhardtia</taxon>
    </lineage>
</organism>
<evidence type="ECO:0000313" key="2">
    <source>
        <dbReference type="Proteomes" id="UP000316921"/>
    </source>
</evidence>
<protein>
    <recommendedName>
        <fullName evidence="3">Scramblase</fullName>
    </recommendedName>
</protein>
<accession>A0A518BDX0</accession>
<dbReference type="RefSeq" id="WP_145061548.1">
    <property type="nucleotide sequence ID" value="NZ_CP036287.1"/>
</dbReference>